<evidence type="ECO:0008006" key="9">
    <source>
        <dbReference type="Google" id="ProtNLM"/>
    </source>
</evidence>
<dbReference type="AlphaFoldDB" id="A0A3L8TBF7"/>
<comment type="caution">
    <text evidence="7">The sequence shown here is derived from an EMBL/GenBank/DDBJ whole genome shotgun (WGS) entry which is preliminary data.</text>
</comment>
<comment type="subcellular location">
    <subcellularLocation>
        <location evidence="1">Membrane</location>
        <topology evidence="1">Multi-pass membrane protein</topology>
    </subcellularLocation>
</comment>
<feature type="region of interest" description="Disordered" evidence="6">
    <location>
        <begin position="1"/>
        <end position="107"/>
    </location>
</feature>
<feature type="compositionally biased region" description="Polar residues" evidence="6">
    <location>
        <begin position="90"/>
        <end position="99"/>
    </location>
</feature>
<evidence type="ECO:0000256" key="2">
    <source>
        <dbReference type="ARBA" id="ARBA00007262"/>
    </source>
</evidence>
<evidence type="ECO:0000313" key="8">
    <source>
        <dbReference type="Proteomes" id="UP000276834"/>
    </source>
</evidence>
<accession>A0A3L8TBF7</accession>
<comment type="similarity">
    <text evidence="2">Belongs to the IFI6/IFI27 family.</text>
</comment>
<evidence type="ECO:0000256" key="3">
    <source>
        <dbReference type="ARBA" id="ARBA00022692"/>
    </source>
</evidence>
<name>A0A3L8TBF7_CHLGU</name>
<dbReference type="GO" id="GO:0016020">
    <property type="term" value="C:membrane"/>
    <property type="evidence" value="ECO:0007669"/>
    <property type="project" value="UniProtKB-SubCell"/>
</dbReference>
<dbReference type="OrthoDB" id="9425585at2759"/>
<dbReference type="Pfam" id="PF06140">
    <property type="entry name" value="Ifi-6-16"/>
    <property type="match status" value="1"/>
</dbReference>
<evidence type="ECO:0000313" key="7">
    <source>
        <dbReference type="EMBL" id="RLW13181.1"/>
    </source>
</evidence>
<dbReference type="OMA" id="NVHNAGF"/>
<dbReference type="InterPro" id="IPR009311">
    <property type="entry name" value="IFI6/IFI27-like"/>
</dbReference>
<evidence type="ECO:0000256" key="6">
    <source>
        <dbReference type="SAM" id="MobiDB-lite"/>
    </source>
</evidence>
<keyword evidence="3" id="KW-0812">Transmembrane</keyword>
<evidence type="ECO:0000256" key="5">
    <source>
        <dbReference type="ARBA" id="ARBA00023136"/>
    </source>
</evidence>
<keyword evidence="8" id="KW-1185">Reference proteome</keyword>
<dbReference type="EMBL" id="QUSF01000001">
    <property type="protein sequence ID" value="RLW13181.1"/>
    <property type="molecule type" value="Genomic_DNA"/>
</dbReference>
<dbReference type="InterPro" id="IPR038213">
    <property type="entry name" value="IFI6/IFI27-like_sf"/>
</dbReference>
<dbReference type="PANTHER" id="PTHR16932:SF18">
    <property type="entry name" value="INTERFERON, ALPHA-INDUCIBLE PROTEIN 27-LIKE 2"/>
    <property type="match status" value="1"/>
</dbReference>
<evidence type="ECO:0000256" key="4">
    <source>
        <dbReference type="ARBA" id="ARBA00022989"/>
    </source>
</evidence>
<protein>
    <recommendedName>
        <fullName evidence="9">IFI6 protein</fullName>
    </recommendedName>
</protein>
<dbReference type="PANTHER" id="PTHR16932">
    <property type="entry name" value="INTERFERON ALPHA-INDUCIBLE PROTEIN 27"/>
    <property type="match status" value="1"/>
</dbReference>
<sequence>MSDRNVHNAGFTPSGITGGSLASSLMSQEARASGGGVPSGGPTSTLQEMGAKGTTHSSGYTSSGISGGSRASDTMSKEASAHGGGVPRGGTTSTVQSISMGGKGGRR</sequence>
<evidence type="ECO:0000256" key="1">
    <source>
        <dbReference type="ARBA" id="ARBA00004141"/>
    </source>
</evidence>
<proteinExistence type="inferred from homology"/>
<dbReference type="STRING" id="44316.ENSEGOP00005000105"/>
<keyword evidence="5" id="KW-0472">Membrane</keyword>
<dbReference type="Gene3D" id="6.10.110.10">
    <property type="match status" value="2"/>
</dbReference>
<organism evidence="7 8">
    <name type="scientific">Chloebia gouldiae</name>
    <name type="common">Gouldian finch</name>
    <name type="synonym">Erythrura gouldiae</name>
    <dbReference type="NCBI Taxonomy" id="44316"/>
    <lineage>
        <taxon>Eukaryota</taxon>
        <taxon>Metazoa</taxon>
        <taxon>Chordata</taxon>
        <taxon>Craniata</taxon>
        <taxon>Vertebrata</taxon>
        <taxon>Euteleostomi</taxon>
        <taxon>Archelosauria</taxon>
        <taxon>Archosauria</taxon>
        <taxon>Dinosauria</taxon>
        <taxon>Saurischia</taxon>
        <taxon>Theropoda</taxon>
        <taxon>Coelurosauria</taxon>
        <taxon>Aves</taxon>
        <taxon>Neognathae</taxon>
        <taxon>Neoaves</taxon>
        <taxon>Telluraves</taxon>
        <taxon>Australaves</taxon>
        <taxon>Passeriformes</taxon>
        <taxon>Passeroidea</taxon>
        <taxon>Passeridae</taxon>
        <taxon>Chloebia</taxon>
    </lineage>
</organism>
<keyword evidence="4" id="KW-1133">Transmembrane helix</keyword>
<gene>
    <name evidence="7" type="ORF">DV515_00000085</name>
</gene>
<reference evidence="7 8" key="1">
    <citation type="journal article" date="2018" name="Proc. R. Soc. B">
        <title>A non-coding region near Follistatin controls head colour polymorphism in the Gouldian finch.</title>
        <authorList>
            <person name="Toomey M.B."/>
            <person name="Marques C.I."/>
            <person name="Andrade P."/>
            <person name="Araujo P.M."/>
            <person name="Sabatino S."/>
            <person name="Gazda M.A."/>
            <person name="Afonso S."/>
            <person name="Lopes R.J."/>
            <person name="Corbo J.C."/>
            <person name="Carneiro M."/>
        </authorList>
    </citation>
    <scope>NUCLEOTIDE SEQUENCE [LARGE SCALE GENOMIC DNA]</scope>
    <source>
        <strain evidence="7">Red01</strain>
        <tissue evidence="7">Muscle</tissue>
    </source>
</reference>
<feature type="compositionally biased region" description="Low complexity" evidence="6">
    <location>
        <begin position="53"/>
        <end position="64"/>
    </location>
</feature>
<dbReference type="Proteomes" id="UP000276834">
    <property type="component" value="Unassembled WGS sequence"/>
</dbReference>